<dbReference type="GO" id="GO:0009231">
    <property type="term" value="P:riboflavin biosynthetic process"/>
    <property type="evidence" value="ECO:0007669"/>
    <property type="project" value="InterPro"/>
</dbReference>
<gene>
    <name evidence="5" type="ORF">SGUI_0512</name>
</gene>
<dbReference type="InterPro" id="IPR050765">
    <property type="entry name" value="Riboflavin_Biosynth_HTPR"/>
</dbReference>
<organism evidence="5 6">
    <name type="scientific">Serinicoccus hydrothermalis</name>
    <dbReference type="NCBI Taxonomy" id="1758689"/>
    <lineage>
        <taxon>Bacteria</taxon>
        <taxon>Bacillati</taxon>
        <taxon>Actinomycetota</taxon>
        <taxon>Actinomycetes</taxon>
        <taxon>Micrococcales</taxon>
        <taxon>Ornithinimicrobiaceae</taxon>
        <taxon>Serinicoccus</taxon>
    </lineage>
</organism>
<dbReference type="GO" id="GO:0008703">
    <property type="term" value="F:5-amino-6-(5-phosphoribosylamino)uracil reductase activity"/>
    <property type="evidence" value="ECO:0007669"/>
    <property type="project" value="UniProtKB-EC"/>
</dbReference>
<dbReference type="SUPFAM" id="SSF53597">
    <property type="entry name" value="Dihydrofolate reductase-like"/>
    <property type="match status" value="1"/>
</dbReference>
<accession>A0A1B1N915</accession>
<evidence type="ECO:0000259" key="4">
    <source>
        <dbReference type="Pfam" id="PF01872"/>
    </source>
</evidence>
<feature type="domain" description="Bacterial bifunctional deaminase-reductase C-terminal" evidence="4">
    <location>
        <begin position="31"/>
        <end position="180"/>
    </location>
</feature>
<protein>
    <submittedName>
        <fullName evidence="5">5-amino-6-(5-phosphoribosylamino)uracil reductase</fullName>
        <ecNumber evidence="5">1.1.1.193</ecNumber>
    </submittedName>
</protein>
<dbReference type="InterPro" id="IPR024072">
    <property type="entry name" value="DHFR-like_dom_sf"/>
</dbReference>
<evidence type="ECO:0000256" key="3">
    <source>
        <dbReference type="ARBA" id="ARBA00023002"/>
    </source>
</evidence>
<dbReference type="OrthoDB" id="5243299at2"/>
<dbReference type="KEGG" id="serj:SGUI_0512"/>
<dbReference type="PANTHER" id="PTHR38011:SF7">
    <property type="entry name" value="2,5-DIAMINO-6-RIBOSYLAMINO-4(3H)-PYRIMIDINONE 5'-PHOSPHATE REDUCTASE"/>
    <property type="match status" value="1"/>
</dbReference>
<dbReference type="STRING" id="1758689.SGUI_0512"/>
<dbReference type="AlphaFoldDB" id="A0A1B1N915"/>
<keyword evidence="3 5" id="KW-0560">Oxidoreductase</keyword>
<keyword evidence="6" id="KW-1185">Reference proteome</keyword>
<reference evidence="5 6" key="1">
    <citation type="submission" date="2016-03" db="EMBL/GenBank/DDBJ databases">
        <title>Shallow-sea hydrothermal system.</title>
        <authorList>
            <person name="Tang K."/>
        </authorList>
    </citation>
    <scope>NUCLEOTIDE SEQUENCE [LARGE SCALE GENOMIC DNA]</scope>
    <source>
        <strain evidence="5 6">JLT9</strain>
    </source>
</reference>
<dbReference type="EMBL" id="CP014989">
    <property type="protein sequence ID" value="ANS77908.1"/>
    <property type="molecule type" value="Genomic_DNA"/>
</dbReference>
<evidence type="ECO:0000313" key="6">
    <source>
        <dbReference type="Proteomes" id="UP000092482"/>
    </source>
</evidence>
<dbReference type="Pfam" id="PF01872">
    <property type="entry name" value="RibD_C"/>
    <property type="match status" value="1"/>
</dbReference>
<dbReference type="Gene3D" id="3.40.430.10">
    <property type="entry name" value="Dihydrofolate Reductase, subunit A"/>
    <property type="match status" value="2"/>
</dbReference>
<name>A0A1B1N915_9MICO</name>
<sequence>MTALELARGPLTEGELDDWYAVPDDADPGARWVRGSFIATLDGRVTGPDGLSGGLNEGSAGDHAAFGTQRRWAQAVVVGAGTARSEGYGPLEGCLLVVVTRSGKVPESLRDHPDVLVVGGDGDEVTPARVLEAVGERGLHRVVVDGGPALFGAWVAAGAVDELCLTVRPVIAGGEGPSLLPADVRLPELLGRATHLLEWEGDLLLRLRLGA</sequence>
<evidence type="ECO:0000256" key="1">
    <source>
        <dbReference type="ARBA" id="ARBA00005104"/>
    </source>
</evidence>
<comment type="pathway">
    <text evidence="1">Cofactor biosynthesis; riboflavin biosynthesis.</text>
</comment>
<proteinExistence type="predicted"/>
<dbReference type="InterPro" id="IPR002734">
    <property type="entry name" value="RibDG_C"/>
</dbReference>
<keyword evidence="2" id="KW-0521">NADP</keyword>
<dbReference type="EC" id="1.1.1.193" evidence="5"/>
<dbReference type="PANTHER" id="PTHR38011">
    <property type="entry name" value="DIHYDROFOLATE REDUCTASE FAMILY PROTEIN (AFU_ORTHOLOGUE AFUA_8G06820)"/>
    <property type="match status" value="1"/>
</dbReference>
<evidence type="ECO:0000256" key="2">
    <source>
        <dbReference type="ARBA" id="ARBA00022857"/>
    </source>
</evidence>
<dbReference type="RefSeq" id="WP_066635844.1">
    <property type="nucleotide sequence ID" value="NZ_CP014989.1"/>
</dbReference>
<dbReference type="Proteomes" id="UP000092482">
    <property type="component" value="Chromosome"/>
</dbReference>
<evidence type="ECO:0000313" key="5">
    <source>
        <dbReference type="EMBL" id="ANS77908.1"/>
    </source>
</evidence>